<dbReference type="EnsemblMetazoa" id="G22853.1">
    <property type="protein sequence ID" value="G22853.1:cds"/>
    <property type="gene ID" value="G22853"/>
</dbReference>
<evidence type="ECO:0000256" key="1">
    <source>
        <dbReference type="ARBA" id="ARBA00022574"/>
    </source>
</evidence>
<dbReference type="PANTHER" id="PTHR19871:SF14">
    <property type="entry name" value="DUF4062 DOMAIN-CONTAINING PROTEIN"/>
    <property type="match status" value="1"/>
</dbReference>
<feature type="region of interest" description="Disordered" evidence="3">
    <location>
        <begin position="1718"/>
        <end position="1737"/>
    </location>
</feature>
<dbReference type="SUPFAM" id="SSF50969">
    <property type="entry name" value="YVTN repeat-like/Quinoprotein amine dehydrogenase"/>
    <property type="match status" value="1"/>
</dbReference>
<evidence type="ECO:0000313" key="5">
    <source>
        <dbReference type="EnsemblMetazoa" id="G22853.1:cds"/>
    </source>
</evidence>
<name>A0A8W8K8I7_MAGGI</name>
<dbReference type="SUPFAM" id="SSF52540">
    <property type="entry name" value="P-loop containing nucleoside triphosphate hydrolases"/>
    <property type="match status" value="1"/>
</dbReference>
<dbReference type="Proteomes" id="UP000005408">
    <property type="component" value="Unassembled WGS sequence"/>
</dbReference>
<sequence>MNITHLREIQIEIVNDTDRELSAQCGSRRVLDNPSQCTPRCLLECSIYRRTMEENCFKETFDSEEDQLKHDLLHGGYNLNDLPKVPSNVVKLYVCASRKDFEKERDILIKEVYPDLRQYCRDNYGVDFHAVDLRWGSRIEDDVFQPMFLRELQRCQKVSMGPNILCMLCEDEDVWYPPMEVEKDEYETLLEFLASCGFEDEAMFVDRYYKEDKNGPTSYYHLQVDLQQSDPEEWSSTLGILQRIFLKASEACLQKGMIDTETYMEFKPIGLENEIETGIMAINRQLRDKNCILFVKLPFQDGIESPVNDSSSSCTGSSSGFLPNNLRETVLENMKTNKNVIIESAEEISCEKRDFCNTFANKIYCSVKEIVDSSMRNQNPVKLDPFYNEVYNHWKFLLSSHCPFLERDDLMSATKDYFLSETDRPFAILGEAGVGKTSAIVKIIRDVNTAIYNKDLTMRTAIVFRFVGETQIITARQFLFNICRHIVILMGKDENEIPTDYKQLKYYFSELLLSGEFGGMLIILLDSVDLLQDNHNLEWLPIKIAVNVKLIVSCSSQRKTLCTHLQDRCKNSVHYIHSLDASDCVRIFRAMLSSSWRSVTYEQMSVVKDAFQICTLPLFLSMAIEEAKRWHSYDKLKFCVIGENVKENITVFFNRINKEHGRLFVSHFIGYLTATKLGLSESELLDIMSIDEVLLEDVDMKCSETSIRRMPSFLMVRLIHDLEPFITEREVDGILVISWKHKQFQEAAMERYLKNEQLVKMLYSNIADYFLGTWSGSKRKPYRSIENRALDNLQEDLDACRYLCEQPNKFGNIEATTTYNMRKFRHLTFSLRKSDRIEELKEHALCNLDYMLHRIKSSTIQELLSDFDNAPDREIRLVADALKMAAPTIEKSIKCLGVELSGRLLPHAQCYKHIRDLVYCCDQFAQKNCPLVPNCQCYNTPGGVLQYKFNAESASNISFHQSPIGIFLTAKTAGFHSLRAWEISRGDPLPEIAMPFGQIYSTKDGNFLNVFCNDGTVKIFRSDCGELYDSIDYKYDDIAKICVSKKYLALALQREPGPYIINVAEASLLHRFSYHSRTLAINSKETHFICESGTTIYLFDLPQLVRRCTGEASDVPQQTVLWEDKKCFVVTKSKHVESITFDIVNKRYKRSNLMTDIDIRDMKLSNTGVALVIMTGKSLRLFSTCTEKEKILDNNLPACCTTYPSSNYVSVTFSYDDKLLIAIRSSFLLIWKVETGKLARILKTGQVALSKLLTSLANNTAATLTEDNCVHVWDLNNVDSAITHANEIFPNAIRSVKCLHGRHQIVCFGSNGDDAKIVDSGSGHICNILRDNDDVGQVRELVVSRDGSYIITRLATQTSKDETFKNVLFDDVLWDVRSGNKIRHVFDSRFVAFSQNCKTLIFVTSVNISENWMNNVYNLETTALDSDFNFLCEFPERTEFLTQPCVVSEDEFSYMVGIVKTCEPDTPEKETENDSVTRLLIRGLFSPSASYRMIKIKDIVSNLDENSIFIDAFPFQECSCLVVYETRANPKTSSAVKSLQKGAVLYNVEKEECLRHFTPFLEPATDISLISFSSNKQVILDSQGTVFSIESDYKVPNTRIKSMNLKFPCLALKGQYIVGLSKDFSEIQVYRVSDGFQNAKIPVHGRGSCLSVSYDDRTITVGCEDGRVMIWTLILHLSDPMIEVISKLPSRIHSPHKVEENQNGALLESDIDYITSRSVPNKTVPSPADVRRPPSHQTVSTAVYLTQQSSLGRETPCNIQ</sequence>
<keyword evidence="2" id="KW-0677">Repeat</keyword>
<dbReference type="Gene3D" id="2.130.10.10">
    <property type="entry name" value="YVTN repeat-like/Quinoprotein amine dehydrogenase"/>
    <property type="match status" value="2"/>
</dbReference>
<dbReference type="InterPro" id="IPR052752">
    <property type="entry name" value="NACHT-WD_repeat"/>
</dbReference>
<dbReference type="SUPFAM" id="SSF50998">
    <property type="entry name" value="Quinoprotein alcohol dehydrogenase-like"/>
    <property type="match status" value="1"/>
</dbReference>
<evidence type="ECO:0000313" key="6">
    <source>
        <dbReference type="Proteomes" id="UP000005408"/>
    </source>
</evidence>
<feature type="domain" description="NWD1/2-like winged helix-turn-helix" evidence="4">
    <location>
        <begin position="644"/>
        <end position="759"/>
    </location>
</feature>
<protein>
    <recommendedName>
        <fullName evidence="4">NWD1/2-like winged helix-turn-helix domain-containing protein</fullName>
    </recommendedName>
</protein>
<reference evidence="5" key="1">
    <citation type="submission" date="2022-08" db="UniProtKB">
        <authorList>
            <consortium name="EnsemblMetazoa"/>
        </authorList>
    </citation>
    <scope>IDENTIFICATION</scope>
    <source>
        <strain evidence="5">05x7-T-G4-1.051#20</strain>
    </source>
</reference>
<dbReference type="PANTHER" id="PTHR19871">
    <property type="entry name" value="BETA TRANSDUCIN-RELATED PROTEIN"/>
    <property type="match status" value="1"/>
</dbReference>
<dbReference type="InterPro" id="IPR027417">
    <property type="entry name" value="P-loop_NTPase"/>
</dbReference>
<evidence type="ECO:0000256" key="3">
    <source>
        <dbReference type="SAM" id="MobiDB-lite"/>
    </source>
</evidence>
<dbReference type="InterPro" id="IPR011044">
    <property type="entry name" value="Quino_amine_DH_bsu"/>
</dbReference>
<dbReference type="InterPro" id="IPR015943">
    <property type="entry name" value="WD40/YVTN_repeat-like_dom_sf"/>
</dbReference>
<keyword evidence="1" id="KW-0853">WD repeat</keyword>
<dbReference type="InterPro" id="IPR057588">
    <property type="entry name" value="NWD1/2-like_WH"/>
</dbReference>
<accession>A0A8W8K8I7</accession>
<keyword evidence="6" id="KW-1185">Reference proteome</keyword>
<dbReference type="InterPro" id="IPR011047">
    <property type="entry name" value="Quinoprotein_ADH-like_sf"/>
</dbReference>
<proteinExistence type="predicted"/>
<evidence type="ECO:0000256" key="2">
    <source>
        <dbReference type="ARBA" id="ARBA00022737"/>
    </source>
</evidence>
<dbReference type="Pfam" id="PF25469">
    <property type="entry name" value="WHD_NWD1"/>
    <property type="match status" value="1"/>
</dbReference>
<organism evidence="5 6">
    <name type="scientific">Magallana gigas</name>
    <name type="common">Pacific oyster</name>
    <name type="synonym">Crassostrea gigas</name>
    <dbReference type="NCBI Taxonomy" id="29159"/>
    <lineage>
        <taxon>Eukaryota</taxon>
        <taxon>Metazoa</taxon>
        <taxon>Spiralia</taxon>
        <taxon>Lophotrochozoa</taxon>
        <taxon>Mollusca</taxon>
        <taxon>Bivalvia</taxon>
        <taxon>Autobranchia</taxon>
        <taxon>Pteriomorphia</taxon>
        <taxon>Ostreida</taxon>
        <taxon>Ostreoidea</taxon>
        <taxon>Ostreidae</taxon>
        <taxon>Magallana</taxon>
    </lineage>
</organism>
<evidence type="ECO:0000259" key="4">
    <source>
        <dbReference type="Pfam" id="PF25469"/>
    </source>
</evidence>
<dbReference type="Gene3D" id="3.40.50.300">
    <property type="entry name" value="P-loop containing nucleotide triphosphate hydrolases"/>
    <property type="match status" value="1"/>
</dbReference>